<dbReference type="RefSeq" id="WP_210803581.1">
    <property type="nucleotide sequence ID" value="NZ_JAGQDE010000019.1"/>
</dbReference>
<dbReference type="PANTHER" id="PTHR43918">
    <property type="entry name" value="ACETYLCHOLINESTERASE"/>
    <property type="match status" value="1"/>
</dbReference>
<dbReference type="PANTHER" id="PTHR43918:SF4">
    <property type="entry name" value="CARBOXYLIC ESTER HYDROLASE"/>
    <property type="match status" value="1"/>
</dbReference>
<dbReference type="Pfam" id="PF00135">
    <property type="entry name" value="COesterase"/>
    <property type="match status" value="1"/>
</dbReference>
<accession>A0A940YN13</accession>
<evidence type="ECO:0000256" key="5">
    <source>
        <dbReference type="RuleBase" id="RU361235"/>
    </source>
</evidence>
<keyword evidence="3" id="KW-1015">Disulfide bond</keyword>
<dbReference type="EC" id="3.1.1.-" evidence="5"/>
<feature type="domain" description="Carboxylesterase type B" evidence="6">
    <location>
        <begin position="26"/>
        <end position="491"/>
    </location>
</feature>
<feature type="active site" description="Charge relay system" evidence="4">
    <location>
        <position position="432"/>
    </location>
</feature>
<comment type="similarity">
    <text evidence="1 5">Belongs to the type-B carboxylesterase/lipase family.</text>
</comment>
<evidence type="ECO:0000256" key="1">
    <source>
        <dbReference type="ARBA" id="ARBA00005964"/>
    </source>
</evidence>
<feature type="active site" description="Charge relay system" evidence="4">
    <location>
        <position position="340"/>
    </location>
</feature>
<dbReference type="GO" id="GO:0004104">
    <property type="term" value="F:cholinesterase activity"/>
    <property type="evidence" value="ECO:0007669"/>
    <property type="project" value="InterPro"/>
</dbReference>
<keyword evidence="5" id="KW-0732">Signal</keyword>
<evidence type="ECO:0000256" key="3">
    <source>
        <dbReference type="ARBA" id="ARBA00023157"/>
    </source>
</evidence>
<gene>
    <name evidence="7" type="ORF">KAK06_18265</name>
</gene>
<feature type="signal peptide" evidence="5">
    <location>
        <begin position="1"/>
        <end position="26"/>
    </location>
</feature>
<dbReference type="InterPro" id="IPR000997">
    <property type="entry name" value="Cholinesterase"/>
</dbReference>
<dbReference type="InterPro" id="IPR019819">
    <property type="entry name" value="Carboxylesterase_B_CS"/>
</dbReference>
<evidence type="ECO:0000313" key="7">
    <source>
        <dbReference type="EMBL" id="MBQ0960906.1"/>
    </source>
</evidence>
<keyword evidence="8" id="KW-1185">Reference proteome</keyword>
<comment type="caution">
    <text evidence="7">The sequence shown here is derived from an EMBL/GenBank/DDBJ whole genome shotgun (WGS) entry which is preliminary data.</text>
</comment>
<sequence length="522" mass="54988">MNILIRAAWRMLGLGLLALASLGAQAAQVVTNHGAVEGVDQGGVRAFLGIPYAQPPVGPLRWRAPQDLPAWPGVRATQAFAPACMQDTPRAWGPFTDEYVQLRAPISEDCLYLNVWTPQNAAAGSLPVLVWIHGGGFGSGAASVPIYDGASLAARGAVVVSINYRLGLLGFLSHPALAAESPQSVSGNYGLLDMVAALRWVQANIARFGGRADQVTIAGQSAGAAAVVDLLAMPSARGLFQRAIAMSGAGMGARPLTLAEAQRQGEQLLNQAGIGSLAELRQRPAESLLSLKPAMDFSGGMPRLLLAPVVDGQVLPVDPETTAAALASPVPLVSGYMADEGFVMGPPPSTPASFEAHVRQRYGAAADGFLAAYPHADDAQATASMRQIGRDRYMASLLLWAERRARLGQTVYGYVYERPIPGPDAARFGAFHTGEVPYLFGVFEHRPYTAEDRAVSVLLQTHWLGFAAGRGLPAPWTAITDRASPVTRLGQPVPVSGEALSSPQRLRLFADFVAAGGVLTMF</sequence>
<dbReference type="SUPFAM" id="SSF53474">
    <property type="entry name" value="alpha/beta-Hydrolases"/>
    <property type="match status" value="1"/>
</dbReference>
<dbReference type="EMBL" id="JAGQDE010000019">
    <property type="protein sequence ID" value="MBQ0960906.1"/>
    <property type="molecule type" value="Genomic_DNA"/>
</dbReference>
<reference evidence="7" key="1">
    <citation type="submission" date="2021-04" db="EMBL/GenBank/DDBJ databases">
        <title>The genome sequence of Ideonella sp. 4Y11.</title>
        <authorList>
            <person name="Liu Y."/>
        </authorList>
    </citation>
    <scope>NUCLEOTIDE SEQUENCE</scope>
    <source>
        <strain evidence="7">4Y11</strain>
    </source>
</reference>
<evidence type="ECO:0000256" key="4">
    <source>
        <dbReference type="PIRSR" id="PIRSR600997-1"/>
    </source>
</evidence>
<dbReference type="InterPro" id="IPR002018">
    <property type="entry name" value="CarbesteraseB"/>
</dbReference>
<organism evidence="7 8">
    <name type="scientific">Ideonella aquatica</name>
    <dbReference type="NCBI Taxonomy" id="2824119"/>
    <lineage>
        <taxon>Bacteria</taxon>
        <taxon>Pseudomonadati</taxon>
        <taxon>Pseudomonadota</taxon>
        <taxon>Betaproteobacteria</taxon>
        <taxon>Burkholderiales</taxon>
        <taxon>Sphaerotilaceae</taxon>
        <taxon>Ideonella</taxon>
    </lineage>
</organism>
<dbReference type="InterPro" id="IPR019826">
    <property type="entry name" value="Carboxylesterase_B_AS"/>
</dbReference>
<proteinExistence type="inferred from homology"/>
<name>A0A940YN13_9BURK</name>
<dbReference type="AlphaFoldDB" id="A0A940YN13"/>
<dbReference type="InterPro" id="IPR050654">
    <property type="entry name" value="AChE-related_enzymes"/>
</dbReference>
<protein>
    <recommendedName>
        <fullName evidence="5">Carboxylic ester hydrolase</fullName>
        <ecNumber evidence="5">3.1.1.-</ecNumber>
    </recommendedName>
</protein>
<dbReference type="InterPro" id="IPR029058">
    <property type="entry name" value="AB_hydrolase_fold"/>
</dbReference>
<evidence type="ECO:0000313" key="8">
    <source>
        <dbReference type="Proteomes" id="UP000678374"/>
    </source>
</evidence>
<feature type="chain" id="PRO_5038168127" description="Carboxylic ester hydrolase" evidence="5">
    <location>
        <begin position="27"/>
        <end position="522"/>
    </location>
</feature>
<feature type="active site" description="Acyl-ester intermediate" evidence="4">
    <location>
        <position position="221"/>
    </location>
</feature>
<dbReference type="PROSITE" id="PS00941">
    <property type="entry name" value="CARBOXYLESTERASE_B_2"/>
    <property type="match status" value="1"/>
</dbReference>
<dbReference type="Gene3D" id="3.40.50.1820">
    <property type="entry name" value="alpha/beta hydrolase"/>
    <property type="match status" value="1"/>
</dbReference>
<evidence type="ECO:0000259" key="6">
    <source>
        <dbReference type="Pfam" id="PF00135"/>
    </source>
</evidence>
<dbReference type="Proteomes" id="UP000678374">
    <property type="component" value="Unassembled WGS sequence"/>
</dbReference>
<dbReference type="PROSITE" id="PS00122">
    <property type="entry name" value="CARBOXYLESTERASE_B_1"/>
    <property type="match status" value="1"/>
</dbReference>
<evidence type="ECO:0000256" key="2">
    <source>
        <dbReference type="ARBA" id="ARBA00022801"/>
    </source>
</evidence>
<dbReference type="PRINTS" id="PR00878">
    <property type="entry name" value="CHOLNESTRASE"/>
</dbReference>
<keyword evidence="2 5" id="KW-0378">Hydrolase</keyword>